<proteinExistence type="predicted"/>
<dbReference type="EMBL" id="CP013691">
    <property type="protein sequence ID" value="ALU28421.1"/>
    <property type="molecule type" value="Genomic_DNA"/>
</dbReference>
<dbReference type="AlphaFoldDB" id="A0AAI8C9I1"/>
<accession>A0AAI8C9I1</accession>
<dbReference type="KEGG" id="mod:AS202_19770"/>
<geneLocation type="plasmid" evidence="1 2">
    <name>p63039</name>
</geneLocation>
<keyword evidence="1" id="KW-0614">Plasmid</keyword>
<evidence type="ECO:0000313" key="2">
    <source>
        <dbReference type="Proteomes" id="UP000069030"/>
    </source>
</evidence>
<dbReference type="RefSeq" id="WP_058700066.1">
    <property type="nucleotide sequence ID" value="NZ_CP013691.1"/>
</dbReference>
<evidence type="ECO:0000313" key="1">
    <source>
        <dbReference type="EMBL" id="ALU28421.1"/>
    </source>
</evidence>
<gene>
    <name evidence="1" type="ORF">AS202_19770</name>
</gene>
<name>A0AAI8C9I1_9FLAO</name>
<organism evidence="1 2">
    <name type="scientific">Myroides odoratimimus</name>
    <dbReference type="NCBI Taxonomy" id="76832"/>
    <lineage>
        <taxon>Bacteria</taxon>
        <taxon>Pseudomonadati</taxon>
        <taxon>Bacteroidota</taxon>
        <taxon>Flavobacteriia</taxon>
        <taxon>Flavobacteriales</taxon>
        <taxon>Flavobacteriaceae</taxon>
        <taxon>Myroides</taxon>
    </lineage>
</organism>
<sequence>MKDMILLYLIYKMWMMKMKLYHAKPFIFIVSDFKRVEDKDFKLDRMFFLKLTEAKVSNLFL</sequence>
<reference evidence="2" key="1">
    <citation type="journal article" date="2016" name="J. Zhejiang Univ. Sci. B">
        <title>Antibiotic resistance mechanisms of Myroides sp.</title>
        <authorList>
            <person name="Hu S."/>
            <person name="Yuan S."/>
            <person name="Qu H."/>
            <person name="Jiang T."/>
            <person name="Zhou Y."/>
            <person name="Wang M."/>
            <person name="Ming D."/>
        </authorList>
    </citation>
    <scope>NUCLEOTIDE SEQUENCE [LARGE SCALE GENOMIC DNA]</scope>
    <source>
        <strain evidence="2">PR63039</strain>
    </source>
</reference>
<dbReference type="Proteomes" id="UP000069030">
    <property type="component" value="Plasmid p63039"/>
</dbReference>
<protein>
    <submittedName>
        <fullName evidence="1">Uncharacterized protein</fullName>
    </submittedName>
</protein>